<protein>
    <submittedName>
        <fullName evidence="1">Uncharacterized protein</fullName>
    </submittedName>
</protein>
<proteinExistence type="predicted"/>
<dbReference type="RefSeq" id="WP_167227659.1">
    <property type="nucleotide sequence ID" value="NZ_JAAQPH010000016.1"/>
</dbReference>
<evidence type="ECO:0000313" key="2">
    <source>
        <dbReference type="Proteomes" id="UP000761264"/>
    </source>
</evidence>
<comment type="caution">
    <text evidence="1">The sequence shown here is derived from an EMBL/GenBank/DDBJ whole genome shotgun (WGS) entry which is preliminary data.</text>
</comment>
<name>A0A967F0G0_9PROT</name>
<gene>
    <name evidence="1" type="ORF">HBA54_19215</name>
</gene>
<dbReference type="Proteomes" id="UP000761264">
    <property type="component" value="Unassembled WGS sequence"/>
</dbReference>
<dbReference type="AlphaFoldDB" id="A0A967F0G0"/>
<organism evidence="1 2">
    <name type="scientific">Pelagibius litoralis</name>
    <dbReference type="NCBI Taxonomy" id="374515"/>
    <lineage>
        <taxon>Bacteria</taxon>
        <taxon>Pseudomonadati</taxon>
        <taxon>Pseudomonadota</taxon>
        <taxon>Alphaproteobacteria</taxon>
        <taxon>Rhodospirillales</taxon>
        <taxon>Rhodovibrionaceae</taxon>
        <taxon>Pelagibius</taxon>
    </lineage>
</organism>
<accession>A0A967F0G0</accession>
<evidence type="ECO:0000313" key="1">
    <source>
        <dbReference type="EMBL" id="NIA70733.1"/>
    </source>
</evidence>
<reference evidence="1" key="1">
    <citation type="submission" date="2020-03" db="EMBL/GenBank/DDBJ databases">
        <title>Genome of Pelagibius litoralis DSM 21314T.</title>
        <authorList>
            <person name="Wang G."/>
        </authorList>
    </citation>
    <scope>NUCLEOTIDE SEQUENCE</scope>
    <source>
        <strain evidence="1">DSM 21314</strain>
    </source>
</reference>
<dbReference type="EMBL" id="JAAQPH010000016">
    <property type="protein sequence ID" value="NIA70733.1"/>
    <property type="molecule type" value="Genomic_DNA"/>
</dbReference>
<keyword evidence="2" id="KW-1185">Reference proteome</keyword>
<sequence>MKDDINTVRRALADAKQTAVVREDGLIAADSTGAGVYDFDRKRGVIQGDIINGGAAIRAFERLVERLNALPPMPEEEPQHECMCHLMRGETCAYCNEQLAQEGE</sequence>